<keyword evidence="10" id="KW-1185">Reference proteome</keyword>
<gene>
    <name evidence="7" type="ORF">B0180_08995</name>
    <name evidence="8" type="ORF">U0021_02925</name>
</gene>
<dbReference type="AlphaFoldDB" id="A0A1S9ZHL0"/>
<evidence type="ECO:0000256" key="3">
    <source>
        <dbReference type="ARBA" id="ARBA00023136"/>
    </source>
</evidence>
<dbReference type="Proteomes" id="UP001324384">
    <property type="component" value="Chromosome"/>
</dbReference>
<keyword evidence="6 8" id="KW-0449">Lipoprotein</keyword>
<dbReference type="PROSITE" id="PS51257">
    <property type="entry name" value="PROKAR_LIPOPROTEIN"/>
    <property type="match status" value="1"/>
</dbReference>
<evidence type="ECO:0000256" key="6">
    <source>
        <dbReference type="ARBA" id="ARBA00023288"/>
    </source>
</evidence>
<accession>A0A1S9ZHL0</accession>
<keyword evidence="4" id="KW-0564">Palmitate</keyword>
<proteinExistence type="predicted"/>
<keyword evidence="5" id="KW-0998">Cell outer membrane</keyword>
<sequence length="48" mass="5276">MNMMKNVFSLSLMMILLSACGQKGPLYLPDDSTPVIEPAPVSDDINDY</sequence>
<dbReference type="NCBIfam" id="NF047847">
    <property type="entry name" value="SS_mature_LptM"/>
    <property type="match status" value="1"/>
</dbReference>
<dbReference type="EMBL" id="MUXT01000009">
    <property type="protein sequence ID" value="OOR82995.1"/>
    <property type="molecule type" value="Genomic_DNA"/>
</dbReference>
<reference evidence="8 10" key="2">
    <citation type="submission" date="2023-12" db="EMBL/GenBank/DDBJ databases">
        <title>Genome sequencing and assembly of bacterial species from a model synthetic community.</title>
        <authorList>
            <person name="Hogle S.L."/>
        </authorList>
    </citation>
    <scope>NUCLEOTIDE SEQUENCE [LARGE SCALE GENOMIC DNA]</scope>
    <source>
        <strain evidence="8 10">HAMBI_2792</strain>
    </source>
</reference>
<evidence type="ECO:0000313" key="8">
    <source>
        <dbReference type="EMBL" id="WQE04559.1"/>
    </source>
</evidence>
<evidence type="ECO:0000256" key="5">
    <source>
        <dbReference type="ARBA" id="ARBA00023237"/>
    </source>
</evidence>
<evidence type="ECO:0000256" key="4">
    <source>
        <dbReference type="ARBA" id="ARBA00023139"/>
    </source>
</evidence>
<keyword evidence="2" id="KW-0732">Signal</keyword>
<evidence type="ECO:0000256" key="1">
    <source>
        <dbReference type="ARBA" id="ARBA00004459"/>
    </source>
</evidence>
<evidence type="ECO:0000256" key="2">
    <source>
        <dbReference type="ARBA" id="ARBA00022729"/>
    </source>
</evidence>
<dbReference type="GO" id="GO:0009279">
    <property type="term" value="C:cell outer membrane"/>
    <property type="evidence" value="ECO:0007669"/>
    <property type="project" value="UniProtKB-SubCell"/>
</dbReference>
<dbReference type="Pfam" id="PF13627">
    <property type="entry name" value="LptM_cons"/>
    <property type="match status" value="1"/>
</dbReference>
<organism evidence="7 9">
    <name type="scientific">Moraxella canis</name>
    <dbReference type="NCBI Taxonomy" id="90239"/>
    <lineage>
        <taxon>Bacteria</taxon>
        <taxon>Pseudomonadati</taxon>
        <taxon>Pseudomonadota</taxon>
        <taxon>Gammaproteobacteria</taxon>
        <taxon>Moraxellales</taxon>
        <taxon>Moraxellaceae</taxon>
        <taxon>Moraxella</taxon>
    </lineage>
</organism>
<dbReference type="EMBL" id="CP139961">
    <property type="protein sequence ID" value="WQE04559.1"/>
    <property type="molecule type" value="Genomic_DNA"/>
</dbReference>
<evidence type="ECO:0000313" key="9">
    <source>
        <dbReference type="Proteomes" id="UP000190322"/>
    </source>
</evidence>
<name>A0A1S9ZHL0_9GAMM</name>
<evidence type="ECO:0000313" key="7">
    <source>
        <dbReference type="EMBL" id="OOR82995.1"/>
    </source>
</evidence>
<protein>
    <submittedName>
        <fullName evidence="8">Lipoprotein</fullName>
    </submittedName>
</protein>
<dbReference type="InterPro" id="IPR032831">
    <property type="entry name" value="LptM_cons"/>
</dbReference>
<reference evidence="7 9" key="1">
    <citation type="submission" date="2017-02" db="EMBL/GenBank/DDBJ databases">
        <title>Draft genome sequence of Moraxella canis CCUG 8415A type strain.</title>
        <authorList>
            <person name="Engstrom-Jakobsson H."/>
            <person name="Salva-Serra F."/>
            <person name="Thorell K."/>
            <person name="Gonzales-Siles L."/>
            <person name="Karlsson R."/>
            <person name="Boulund F."/>
            <person name="Engstrand L."/>
            <person name="Moore E."/>
        </authorList>
    </citation>
    <scope>NUCLEOTIDE SEQUENCE [LARGE SCALE GENOMIC DNA]</scope>
    <source>
        <strain evidence="7 9">CCUG 8415A</strain>
    </source>
</reference>
<keyword evidence="3" id="KW-0472">Membrane</keyword>
<evidence type="ECO:0000313" key="10">
    <source>
        <dbReference type="Proteomes" id="UP001324384"/>
    </source>
</evidence>
<comment type="subcellular location">
    <subcellularLocation>
        <location evidence="1">Cell outer membrane</location>
        <topology evidence="1">Lipid-anchor</topology>
    </subcellularLocation>
</comment>
<dbReference type="Proteomes" id="UP000190322">
    <property type="component" value="Unassembled WGS sequence"/>
</dbReference>